<sequence>MYATPATGVTARRSIDVAVGIIMGLRRCSEDEAFQEIARVVHQTGVPLKDTANALIFLAKANAAPPAHHAEASRIWGTRLEFPAPSDG</sequence>
<reference evidence="2 3" key="1">
    <citation type="submission" date="2019-11" db="EMBL/GenBank/DDBJ databases">
        <authorList>
            <person name="Holert J."/>
        </authorList>
    </citation>
    <scope>NUCLEOTIDE SEQUENCE [LARGE SCALE GENOMIC DNA]</scope>
    <source>
        <strain evidence="2">BC8_1</strain>
    </source>
</reference>
<dbReference type="InterPro" id="IPR005561">
    <property type="entry name" value="ANTAR"/>
</dbReference>
<protein>
    <recommendedName>
        <fullName evidence="1">ANTAR domain-containing protein</fullName>
    </recommendedName>
</protein>
<dbReference type="GO" id="GO:0003723">
    <property type="term" value="F:RNA binding"/>
    <property type="evidence" value="ECO:0007669"/>
    <property type="project" value="InterPro"/>
</dbReference>
<dbReference type="OrthoDB" id="4466580at2"/>
<dbReference type="InterPro" id="IPR036388">
    <property type="entry name" value="WH-like_DNA-bd_sf"/>
</dbReference>
<dbReference type="AlphaFoldDB" id="A0A5S9MZZ2"/>
<proteinExistence type="predicted"/>
<dbReference type="Gene3D" id="1.10.10.10">
    <property type="entry name" value="Winged helix-like DNA-binding domain superfamily/Winged helix DNA-binding domain"/>
    <property type="match status" value="1"/>
</dbReference>
<dbReference type="Proteomes" id="UP000430146">
    <property type="component" value="Unassembled WGS sequence"/>
</dbReference>
<dbReference type="PROSITE" id="PS50921">
    <property type="entry name" value="ANTAR"/>
    <property type="match status" value="1"/>
</dbReference>
<dbReference type="InterPro" id="IPR011006">
    <property type="entry name" value="CheY-like_superfamily"/>
</dbReference>
<dbReference type="Pfam" id="PF03861">
    <property type="entry name" value="ANTAR"/>
    <property type="match status" value="1"/>
</dbReference>
<keyword evidence="3" id="KW-1185">Reference proteome</keyword>
<evidence type="ECO:0000259" key="1">
    <source>
        <dbReference type="PROSITE" id="PS50921"/>
    </source>
</evidence>
<organism evidence="2 3">
    <name type="scientific">Mycolicibacterium vanbaalenii</name>
    <name type="common">Mycobacterium vanbaalenii</name>
    <dbReference type="NCBI Taxonomy" id="110539"/>
    <lineage>
        <taxon>Bacteria</taxon>
        <taxon>Bacillati</taxon>
        <taxon>Actinomycetota</taxon>
        <taxon>Actinomycetes</taxon>
        <taxon>Mycobacteriales</taxon>
        <taxon>Mycobacteriaceae</taxon>
        <taxon>Mycolicibacterium</taxon>
    </lineage>
</organism>
<dbReference type="RefSeq" id="WP_159228653.1">
    <property type="nucleotide sequence ID" value="NZ_CACSIP010000001.1"/>
</dbReference>
<dbReference type="SMART" id="SM01012">
    <property type="entry name" value="ANTAR"/>
    <property type="match status" value="1"/>
</dbReference>
<name>A0A5S9MZZ2_MYCVN</name>
<feature type="domain" description="ANTAR" evidence="1">
    <location>
        <begin position="1"/>
        <end position="56"/>
    </location>
</feature>
<gene>
    <name evidence="2" type="ORF">AELLOGFF_00309</name>
</gene>
<evidence type="ECO:0000313" key="3">
    <source>
        <dbReference type="Proteomes" id="UP000430146"/>
    </source>
</evidence>
<dbReference type="SUPFAM" id="SSF52172">
    <property type="entry name" value="CheY-like"/>
    <property type="match status" value="1"/>
</dbReference>
<evidence type="ECO:0000313" key="2">
    <source>
        <dbReference type="EMBL" id="CAA0081078.1"/>
    </source>
</evidence>
<dbReference type="EMBL" id="CACSIP010000001">
    <property type="protein sequence ID" value="CAA0081078.1"/>
    <property type="molecule type" value="Genomic_DNA"/>
</dbReference>
<accession>A0A5S9MZZ2</accession>